<dbReference type="PANTHER" id="PTHR42678:SF34">
    <property type="entry name" value="OS04G0183300 PROTEIN"/>
    <property type="match status" value="1"/>
</dbReference>
<dbReference type="SUPFAM" id="SSF75304">
    <property type="entry name" value="Amidase signature (AS) enzymes"/>
    <property type="match status" value="1"/>
</dbReference>
<keyword evidence="1" id="KW-0812">Transmembrane</keyword>
<dbReference type="PANTHER" id="PTHR42678">
    <property type="entry name" value="AMIDASE"/>
    <property type="match status" value="1"/>
</dbReference>
<evidence type="ECO:0000313" key="2">
    <source>
        <dbReference type="EMBL" id="MTD02094.1"/>
    </source>
</evidence>
<feature type="transmembrane region" description="Helical" evidence="1">
    <location>
        <begin position="12"/>
        <end position="34"/>
    </location>
</feature>
<gene>
    <name evidence="2" type="ORF">GKS16_07420</name>
</gene>
<protein>
    <submittedName>
        <fullName evidence="2">Amidase</fullName>
    </submittedName>
</protein>
<dbReference type="AlphaFoldDB" id="A0A6L6G9E9"/>
<name>A0A6L6G9E9_STRUB</name>
<dbReference type="InterPro" id="IPR036928">
    <property type="entry name" value="AS_sf"/>
</dbReference>
<sequence length="512" mass="56527">MKRKIEMLKKLMNILLVMLMIIGIGVFWICHNFLPEKEERIAYDKEKRIQQIDKQLLGIDLTSVRAKSALIMENSIDDLQMAIRTGKLSYEELTAFYLDRIRTIDLGPNGLNATVEINPNVMAEARACDHHPEKGRGLTGIPVLIKDNINTKDMPTSGGTFALKDFRPKDNATVVNELIKNGAIILGKSNLSELANFMDFKMPSGYSSKAGQTHNPFNPMKLSPLGSSSGSGVAVAANFSTVAIGTETTGSIIAPSTIHSIVGFKPQREAISTEGVIPLSPTLDTVGTMAKNVADAISLYNASITDKSKTITLNNSKDFIKGKRIGIVGDKENKLKTLLVKNGAIPVNISISEKDIDNDFMINQEFKGQLSNYLQKYDAPVKSLSDLIAFNQKDLGRRAKYGQALLEEANEERKQEKQKVKKMVAIAQRRLKNQFINKELDAIVFYDNSGVLLPAVAGYPEMTVPIGKSKKGEPIGASFVTLNNQEQFLADLSYSFEQKTHARLIPQKYLEN</sequence>
<dbReference type="Proteomes" id="UP000483839">
    <property type="component" value="Unassembled WGS sequence"/>
</dbReference>
<proteinExistence type="predicted"/>
<evidence type="ECO:0000256" key="1">
    <source>
        <dbReference type="SAM" id="Phobius"/>
    </source>
</evidence>
<accession>A0A6L6G9E9</accession>
<dbReference type="EMBL" id="WLXI01000052">
    <property type="protein sequence ID" value="MTD02094.1"/>
    <property type="molecule type" value="Genomic_DNA"/>
</dbReference>
<reference evidence="2 3" key="1">
    <citation type="submission" date="2019-11" db="EMBL/GenBank/DDBJ databases">
        <title>Streptococcus uberis isolated from clinical mastitis cases on a southeastern Queensland dairy.</title>
        <authorList>
            <person name="Workentine M.L."/>
            <person name="Price R."/>
            <person name="Olchowy T."/>
        </authorList>
    </citation>
    <scope>NUCLEOTIDE SEQUENCE [LARGE SCALE GENOMIC DNA]</scope>
    <source>
        <strain evidence="2 3">OLC4459-A17</strain>
    </source>
</reference>
<dbReference type="Pfam" id="PF01425">
    <property type="entry name" value="Amidase"/>
    <property type="match status" value="1"/>
</dbReference>
<keyword evidence="1" id="KW-1133">Transmembrane helix</keyword>
<keyword evidence="1" id="KW-0472">Membrane</keyword>
<comment type="caution">
    <text evidence="2">The sequence shown here is derived from an EMBL/GenBank/DDBJ whole genome shotgun (WGS) entry which is preliminary data.</text>
</comment>
<dbReference type="InterPro" id="IPR023631">
    <property type="entry name" value="Amidase_dom"/>
</dbReference>
<dbReference type="Gene3D" id="3.90.1300.10">
    <property type="entry name" value="Amidase signature (AS) domain"/>
    <property type="match status" value="1"/>
</dbReference>
<organism evidence="2 3">
    <name type="scientific">Streptococcus uberis</name>
    <dbReference type="NCBI Taxonomy" id="1349"/>
    <lineage>
        <taxon>Bacteria</taxon>
        <taxon>Bacillati</taxon>
        <taxon>Bacillota</taxon>
        <taxon>Bacilli</taxon>
        <taxon>Lactobacillales</taxon>
        <taxon>Streptococcaceae</taxon>
        <taxon>Streptococcus</taxon>
    </lineage>
</organism>
<evidence type="ECO:0000313" key="3">
    <source>
        <dbReference type="Proteomes" id="UP000483839"/>
    </source>
</evidence>
<dbReference type="NCBIfam" id="NF005219">
    <property type="entry name" value="PRK06707.1"/>
    <property type="match status" value="1"/>
</dbReference>